<feature type="compositionally biased region" description="Polar residues" evidence="1">
    <location>
        <begin position="1"/>
        <end position="16"/>
    </location>
</feature>
<feature type="compositionally biased region" description="Basic and acidic residues" evidence="1">
    <location>
        <begin position="1253"/>
        <end position="1265"/>
    </location>
</feature>
<feature type="compositionally biased region" description="Polar residues" evidence="1">
    <location>
        <begin position="3663"/>
        <end position="3677"/>
    </location>
</feature>
<reference evidence="2" key="1">
    <citation type="submission" date="2021-11" db="EMBL/GenBank/DDBJ databases">
        <authorList>
            <person name="Herlambang A."/>
            <person name="Guo Y."/>
            <person name="Takashima Y."/>
            <person name="Nishizawa T."/>
        </authorList>
    </citation>
    <scope>NUCLEOTIDE SEQUENCE</scope>
    <source>
        <strain evidence="2">E1425</strain>
    </source>
</reference>
<sequence>MSNNTPQDSSTRLTDASSNGNGNGNSLLRTALTPLLCRLDQSQQSSTQAPTTATPPTKTSIRNATTTPSIHSQPSLGSHPTHAQGSAHHSNSLPNTATPLFQLVNFPSRLVLENVYLNGLHSLRRFGIKNTSATDIVVKMRSSLGAQISFQLTNENLPFDADSTANSLPTISTNTAAAAEAGSLTASGHQFNQLFNHVNLIDEVTVASGETEYVILGFLPDPRGKNRRGKWESATAGLDTNANSGSGSAQGDGVQIYDDSRQRDFSANGLGNGSTLENEDFDGNDQQTDNFDSFEVNGLVFFFAYKSATASRILSEDNSELPTPMTESPMLLTESALTTSPPASRGSQNDVVMTAVAPLPPPLLTHDAYSSSAPPASESTGSGNSLPPSVAPHKADYQHTVKFRSTVCKSVLYSNIGETGINFEDCVANQEHVKDFTIWNRSEIPLYWQLNAVDVGNGSRESWLKFVDYEDSFGEDVEDAVDSLDEQGLPLASRSIRAKPIPSYGYRRIRVIFRPKENGDFLYDLLLENLNDASNIEEASIHATVRAVSRGEDTLAISTGNTLDFGDCCAGMWTRLPMTFSNSGTVPTEIHLKVEGAEVVFDIQTDPGAALPETDIIDNEKFLRDPDIPSSWFDGSRRSDSNADSLLDQGHGGSAMSRNRLREWVEEGPQSPGAQGFTSAAPSLSDTASTKADRALRDQGAIADSGPSSPVTSEGFFPDNLVQINSNVEKYLAGQEFVRPGKEGTEEDLESENDNTSLQDSGAPSVALSHKKRPSLRSISFSGAQREKEMAQAQLHGPQSPVRGNQSTTRIEELFVKPGKDRTVIVSYRPARDSSMEDFQAGKLLRKSFRIIVSYAPWGGLASTAPFSENAQKERKIIQCKSRACTSFVTFEPKSIDFGDTDVGALKSLPIKLMNLSELPATVSLDFQSKVLNCSPSGAITLPPKSGTELKLDIYPRKVNPDYRKQLTLYNLTNRANDQIIEVRSTNIDKNRVTFHSLFYRVLYPGGSNFLDFGNVVVGGMSLRTLTISNFTKKWLTLEVTTSLVGELTVYERAREHQHYLNADQLSGMLVNGKEPSSWTISNNTPVVGDQPPVASRGSSPTMGESVNVHAINGDGAKSGLQKRRHDQRDHSSATSESGTPIVIGGAALASSLALRAKAILFHGDVSQTVGSSPARFLDLATNKPRESKKVTRRIPTMKELLESTTSTSSPKKSSALERQNKGVTSGNQELTRSPKSQAAGQQNSGTTSVENGSKRQEPSVDRSSARQQDPKTNQNDSSHQTPSDAQKKENSFLSERSLDSVLAAMDGSRTTATSMLFYKASDEELHVKEKMKLARELQNAITSGELSPISVVSVPPETEHQLVVLFTPSSTFRDHIKGIPKKQDARIFLRLVDFDQETVACNPQFRALLDGDLSQIPLREIMVRSSLVRSIMELGQNNINFGIMDKGEKRTKTIVIQNRSKEPLLYHIRKSGSIASGDIVLGTGKSGVVRGYSKKEVDFIFEPSLAGVYHEKLAIENIQDRDSSRTLSIKAIIRKPKHFSIDSQEVDFGACIVGKKTEPKRFTVTNSTKQTRTFEVRVDPHEMMPLSTESHYGGQIEFTMEDDPAGQAVVTKEMEDEIEILEQKLKIAKRKGREDKVLKVTARLSLLRKGGVEDKAESPQLDPEEATPTQEKILELSKSDSGGVPSSLDSPSKGTETTTPSTTPATTPTIKDVPKFKKTDHSIVFTLEGGKTKSVTAYFTALRDHLPLANGIAEKDRLRLQGKIYVHEHKNRDICRDVAFFATVECKAQLNGVLSTPCPEPSSPAPLSPEGDGKHSPKTGSVIEKPEKVQKNKDKASNKSTKVLESVKEIAPLPENLVLSPSELDGGKVEQGQKGNFYFKLSNTSDAPQPYKIELNLNAEGSSLFVMEDGTMEGVLGPREVRRIGFGYPSSALGRLRDSLLVVNPLTKTSFPFKFTCFSHRPQYIAFPSLDESMKLDLGHCYVDTGRKYSQVTPLLVENITDDDVYIACASNLSQQVGIYLDEQAEKGQVTRAFLKKRSMLTVWVAVQPNLLGGIARGSSNRRAGANPNGVGNDRDSECRTLMGGIKFTVSLPEEPPVLTDPGPLDSTDASDGLLTPVTSQTVKFTSIIGRSILSVSDTVLNLGWTPEPGKPVYGSFTLQNMSSRLPLDFHVESRSGNIILDRTGGILDGWDVDTPSHESHLDKVRRSMDEDREPVDPDSMDSVLMDRSRMWISFRVTSSTPGLFTDSILVTNENNCSQQIEIKVRLFIEPKILVTGRHGPGYACPMNSDLLAEIQEGKPGAPREGLSLPSLTWENVYVNVHTSLHDSEENPSPAYVTFQSKYGETEPQVEERWIEFVNDSHADMELAPLSDIGVETLWQVGSTKVTDSEGFPGELQYIDGFRYCGPVVRVGAGESAQLWVTCPSPEMPSSDIIQLQSGKSVTVTGNLMVIDRSGNQVVKVLCLTSTFGASYGEVVPLSSDVGKIGHYNSWEPIPVTFEVKNTSDIPLHYEIILQDCMDLVYSPEMTSSDEGSGQEEVPCTKRTIPSNMVDKIEVMLNPRRIDNYEIGRRTFPIRLLNLYNPENESLLSVTAVLTEFELGFDRLKDGMLILPPLTHPLPASALPCDAWFTITNKSLEDVRFEIGANLSPDVLDYVHLDVLSRFSNSPLRGTISLSPRGSIEVRVRAFPKEGSRLPSDTSALCTPEGLTFGTLWLATKSTGEDETTTKRFAEDIPIRGTLVEGSMFSLSTQRIVFRSLLETSDYEGESDDELLSAPDSSRYASSKDMSDDGESDVQQASIIVSNLSMSFPLEFQMTLEGPMEYPAGEIIKVTPLDANNRGTVEAGQQLKLTVELVDPRLVISEDIKLYIRNLNSNLGQQQRVLISIVSDNREHRKPKQKQILEDERKDPHHHQNKLQEEPSVLAINGPALPIQPEAAVEADRNDMQPIISLRGCKRIDNGEPSGGRYELDLGQQDMGPTSVVRKLVLENPGYDRISYRIKTISNLDKNWIKISRLDGTLEPPSDDPSSSGSSSVHTITLNFSTNVRNVFSTYLLIENVDNPADTKTIRVTMEVVARQNLRRAARGNESNNRVFDVFVNGIDNKNSSSIDMKNLYYGSEYTARSMVVYNRETVPMEFTFKSNLSPSDSTEILFSTSRTSAKLFKTLTVPSENHVRVYIRFFPRPSAAIQAALDNGEYRDPDEMELKTVEIYINCRLVKDYQQVVLLKAECYLPAVRVTWDDSISFVGRLSRKTPANTTETGDEWKISFREDYRILGISNLLDIPLDYEIVNDTMYFNLEYPEPEKTVDGKETHEVRVVPNVKALLRNAENFRREKYVQENITIYNRNRPLENYWIPVRLSFGNVSNFQLSSGYKSSYAFGMIEQHVVNFLSDFNSNAVLVTMMGSSGCSGGMAGVGMIPTNSSSSSFSSTSSYYSAAGSQGYGGLNLSSAASSTFFSPDPYHYYQHQSRSQYSRGPSPLGISNSGSVSPTQNQSSTSGMSGVPSNANIVGGSIASSPSGTALVLSPPTSSGPAVGILGLGRTFQHHHPSAPASAAVSAGRAPMTMIYHPPAHHPHYLSPEQQESQRKLIDLEFQYHYVVDQLVYYSTIKTGENFFQLASLLFCSLLGNRIFQIWSPAYLRDPRINPTAMMNAASTGGDEGRTGDSAQDQPLQSQQHPLKQSALESVAGSSGFIITDNGHLRAIQDDDDEDDENEIGSEEGGRRRREAQKIRVWPESLRKWVEALDYFVSFFPYHTRQLETLKTLHQSLISTH</sequence>
<feature type="compositionally biased region" description="Polar residues" evidence="1">
    <location>
        <begin position="61"/>
        <end position="93"/>
    </location>
</feature>
<proteinExistence type="predicted"/>
<organism evidence="2 3">
    <name type="scientific">Entomortierella parvispora</name>
    <dbReference type="NCBI Taxonomy" id="205924"/>
    <lineage>
        <taxon>Eukaryota</taxon>
        <taxon>Fungi</taxon>
        <taxon>Fungi incertae sedis</taxon>
        <taxon>Mucoromycota</taxon>
        <taxon>Mortierellomycotina</taxon>
        <taxon>Mortierellomycetes</taxon>
        <taxon>Mortierellales</taxon>
        <taxon>Mortierellaceae</taxon>
        <taxon>Entomortierella</taxon>
    </lineage>
</organism>
<feature type="region of interest" description="Disordered" evidence="1">
    <location>
        <begin position="1081"/>
        <end position="1140"/>
    </location>
</feature>
<feature type="region of interest" description="Disordered" evidence="1">
    <location>
        <begin position="741"/>
        <end position="805"/>
    </location>
</feature>
<gene>
    <name evidence="2" type="ORF">EMPS_06771</name>
</gene>
<feature type="region of interest" description="Disordered" evidence="1">
    <location>
        <begin position="2766"/>
        <end position="2793"/>
    </location>
</feature>
<feature type="compositionally biased region" description="Acidic residues" evidence="1">
    <location>
        <begin position="3704"/>
        <end position="3716"/>
    </location>
</feature>
<feature type="region of interest" description="Disordered" evidence="1">
    <location>
        <begin position="1186"/>
        <end position="1293"/>
    </location>
</feature>
<feature type="compositionally biased region" description="Polar residues" evidence="1">
    <location>
        <begin position="1222"/>
        <end position="1252"/>
    </location>
</feature>
<dbReference type="Proteomes" id="UP000827284">
    <property type="component" value="Unassembled WGS sequence"/>
</dbReference>
<feature type="region of interest" description="Disordered" evidence="1">
    <location>
        <begin position="1"/>
        <end position="28"/>
    </location>
</feature>
<feature type="region of interest" description="Disordered" evidence="1">
    <location>
        <begin position="1796"/>
        <end position="1842"/>
    </location>
</feature>
<feature type="region of interest" description="Disordered" evidence="1">
    <location>
        <begin position="363"/>
        <end position="392"/>
    </location>
</feature>
<evidence type="ECO:0000313" key="3">
    <source>
        <dbReference type="Proteomes" id="UP000827284"/>
    </source>
</evidence>
<feature type="compositionally biased region" description="Low complexity" evidence="1">
    <location>
        <begin position="370"/>
        <end position="383"/>
    </location>
</feature>
<feature type="compositionally biased region" description="Low complexity" evidence="1">
    <location>
        <begin position="41"/>
        <end position="60"/>
    </location>
</feature>
<dbReference type="InterPro" id="IPR013783">
    <property type="entry name" value="Ig-like_fold"/>
</dbReference>
<feature type="compositionally biased region" description="Acidic residues" evidence="1">
    <location>
        <begin position="2212"/>
        <end position="2221"/>
    </location>
</feature>
<feature type="compositionally biased region" description="Polar residues" evidence="1">
    <location>
        <begin position="238"/>
        <end position="249"/>
    </location>
</feature>
<feature type="compositionally biased region" description="Polar residues" evidence="1">
    <location>
        <begin position="672"/>
        <end position="690"/>
    </location>
</feature>
<feature type="region of interest" description="Disordered" evidence="1">
    <location>
        <begin position="3465"/>
        <end position="3509"/>
    </location>
</feature>
<feature type="region of interest" description="Disordered" evidence="1">
    <location>
        <begin position="41"/>
        <end position="93"/>
    </location>
</feature>
<feature type="region of interest" description="Disordered" evidence="1">
    <location>
        <begin position="3700"/>
        <end position="3726"/>
    </location>
</feature>
<feature type="region of interest" description="Disordered" evidence="1">
    <location>
        <begin position="225"/>
        <end position="284"/>
    </location>
</feature>
<feature type="compositionally biased region" description="Polar residues" evidence="1">
    <location>
        <begin position="1266"/>
        <end position="1285"/>
    </location>
</feature>
<dbReference type="PANTHER" id="PTHR39211">
    <property type="entry name" value="CHROMOSOME 7, WHOLE GENOME SHOTGUN SEQUENCE"/>
    <property type="match status" value="1"/>
</dbReference>
<feature type="compositionally biased region" description="Low complexity" evidence="1">
    <location>
        <begin position="17"/>
        <end position="26"/>
    </location>
</feature>
<feature type="compositionally biased region" description="Pro residues" evidence="1">
    <location>
        <begin position="1799"/>
        <end position="1808"/>
    </location>
</feature>
<dbReference type="PANTHER" id="PTHR39211:SF1">
    <property type="entry name" value="ABNORMAL SPINDLE-LIKE MICROCEPHALY-ASSOCIATED PROTEIN ASH DOMAIN-CONTAINING PROTEIN"/>
    <property type="match status" value="1"/>
</dbReference>
<feature type="compositionally biased region" description="Low complexity" evidence="1">
    <location>
        <begin position="1203"/>
        <end position="1214"/>
    </location>
</feature>
<feature type="region of interest" description="Disordered" evidence="1">
    <location>
        <begin position="3648"/>
        <end position="3679"/>
    </location>
</feature>
<dbReference type="Gene3D" id="2.60.40.10">
    <property type="entry name" value="Immunoglobulins"/>
    <property type="match status" value="3"/>
</dbReference>
<comment type="caution">
    <text evidence="2">The sequence shown here is derived from an EMBL/GenBank/DDBJ whole genome shotgun (WGS) entry which is preliminary data.</text>
</comment>
<keyword evidence="3" id="KW-1185">Reference proteome</keyword>
<feature type="region of interest" description="Disordered" evidence="1">
    <location>
        <begin position="2203"/>
        <end position="2222"/>
    </location>
</feature>
<evidence type="ECO:0000256" key="1">
    <source>
        <dbReference type="SAM" id="MobiDB-lite"/>
    </source>
</evidence>
<dbReference type="EMBL" id="BQFW01000009">
    <property type="protein sequence ID" value="GJJ74413.1"/>
    <property type="molecule type" value="Genomic_DNA"/>
</dbReference>
<feature type="region of interest" description="Disordered" evidence="1">
    <location>
        <begin position="628"/>
        <end position="693"/>
    </location>
</feature>
<feature type="region of interest" description="Disordered" evidence="1">
    <location>
        <begin position="2889"/>
        <end position="2921"/>
    </location>
</feature>
<protein>
    <submittedName>
        <fullName evidence="2">Uncharacterized protein</fullName>
    </submittedName>
</protein>
<dbReference type="OrthoDB" id="252265at2759"/>
<feature type="region of interest" description="Disordered" evidence="1">
    <location>
        <begin position="1676"/>
        <end position="1713"/>
    </location>
</feature>
<feature type="compositionally biased region" description="Low complexity" evidence="1">
    <location>
        <begin position="1696"/>
        <end position="1710"/>
    </location>
</feature>
<name>A0A9P3HDC8_9FUNG</name>
<accession>A0A9P3HDC8</accession>
<feature type="compositionally biased region" description="Polar residues" evidence="1">
    <location>
        <begin position="3479"/>
        <end position="3509"/>
    </location>
</feature>
<evidence type="ECO:0000313" key="2">
    <source>
        <dbReference type="EMBL" id="GJJ74413.1"/>
    </source>
</evidence>
<feature type="compositionally biased region" description="Basic and acidic residues" evidence="1">
    <location>
        <begin position="1825"/>
        <end position="1838"/>
    </location>
</feature>
<reference evidence="2" key="2">
    <citation type="journal article" date="2022" name="Microbiol. Resour. Announc.">
        <title>Whole-Genome Sequence of Entomortierella parvispora E1425, a Mucoromycotan Fungus Associated with Burkholderiaceae-Related Endosymbiotic Bacteria.</title>
        <authorList>
            <person name="Herlambang A."/>
            <person name="Guo Y."/>
            <person name="Takashima Y."/>
            <person name="Narisawa K."/>
            <person name="Ohta H."/>
            <person name="Nishizawa T."/>
        </authorList>
    </citation>
    <scope>NUCLEOTIDE SEQUENCE</scope>
    <source>
        <strain evidence="2">E1425</strain>
    </source>
</reference>